<organism evidence="2 3">
    <name type="scientific">Hymenobacter caeli</name>
    <dbReference type="NCBI Taxonomy" id="2735894"/>
    <lineage>
        <taxon>Bacteria</taxon>
        <taxon>Pseudomonadati</taxon>
        <taxon>Bacteroidota</taxon>
        <taxon>Cytophagia</taxon>
        <taxon>Cytophagales</taxon>
        <taxon>Hymenobacteraceae</taxon>
        <taxon>Hymenobacter</taxon>
    </lineage>
</organism>
<proteinExistence type="predicted"/>
<protein>
    <submittedName>
        <fullName evidence="2">Uncharacterized protein</fullName>
    </submittedName>
</protein>
<dbReference type="Proteomes" id="UP000779507">
    <property type="component" value="Unassembled WGS sequence"/>
</dbReference>
<comment type="caution">
    <text evidence="2">The sequence shown here is derived from an EMBL/GenBank/DDBJ whole genome shotgun (WGS) entry which is preliminary data.</text>
</comment>
<feature type="region of interest" description="Disordered" evidence="1">
    <location>
        <begin position="35"/>
        <end position="61"/>
    </location>
</feature>
<dbReference type="RefSeq" id="WP_173810750.1">
    <property type="nucleotide sequence ID" value="NZ_JABSNP010000013.1"/>
</dbReference>
<evidence type="ECO:0000256" key="1">
    <source>
        <dbReference type="SAM" id="MobiDB-lite"/>
    </source>
</evidence>
<dbReference type="EMBL" id="JABSNP010000013">
    <property type="protein sequence ID" value="NRT20044.1"/>
    <property type="molecule type" value="Genomic_DNA"/>
</dbReference>
<gene>
    <name evidence="2" type="ORF">HNP98_002882</name>
</gene>
<keyword evidence="3" id="KW-1185">Reference proteome</keyword>
<reference evidence="2 3" key="1">
    <citation type="submission" date="2020-05" db="EMBL/GenBank/DDBJ databases">
        <title>Genomic Encyclopedia of Type Strains, Phase IV (KMG-V): Genome sequencing to study the core and pangenomes of soil and plant-associated prokaryotes.</title>
        <authorList>
            <person name="Whitman W."/>
        </authorList>
    </citation>
    <scope>NUCLEOTIDE SEQUENCE [LARGE SCALE GENOMIC DNA]</scope>
    <source>
        <strain evidence="2 3">9A</strain>
    </source>
</reference>
<name>A0ABX2FUN0_9BACT</name>
<accession>A0ABX2FUN0</accession>
<sequence>MRLFLALLVAFAGQMARGQNITDAKDGIRGVADSRQHESLVQQQNPAPNNGQYAAPPRANALPAGPATGGTYLFPYWTQGVLRSYAGPARRAWLKYNVIDRQLVARTAAGGVAVVNTDNLREFSVGDSAQGLRLTYRRYRDARVPQPKLRTAFFEVHYDAGKTALLCQRTAFPNRESVLQYFLKTSDHLLTPVKLAPRPLLAALGPAHADALAAYTEQQRLNLGRESDVARLLAYDDAL</sequence>
<evidence type="ECO:0000313" key="3">
    <source>
        <dbReference type="Proteomes" id="UP000779507"/>
    </source>
</evidence>
<feature type="compositionally biased region" description="Polar residues" evidence="1">
    <location>
        <begin position="39"/>
        <end position="52"/>
    </location>
</feature>
<evidence type="ECO:0000313" key="2">
    <source>
        <dbReference type="EMBL" id="NRT20044.1"/>
    </source>
</evidence>